<dbReference type="RefSeq" id="WP_037272616.1">
    <property type="nucleotide sequence ID" value="NZ_QHKI01000024.1"/>
</dbReference>
<comment type="caution">
    <text evidence="1">The sequence shown here is derived from an EMBL/GenBank/DDBJ whole genome shotgun (WGS) entry which is preliminary data.</text>
</comment>
<evidence type="ECO:0000313" key="2">
    <source>
        <dbReference type="Proteomes" id="UP000287547"/>
    </source>
</evidence>
<sequence length="149" mass="15874">MSIARPLHRANRQFAEPDVKLWHGTGCINDSMKAVFGDTPADDAAKQAQARQTQMAFESDSGVVKAANAYAACLTGRGHKPGSTKPGMVEESLRQALVTARGQGNLTGDAARTALDNEIRQAMDDLECGKDYFVAAKPFVTKLHANAVG</sequence>
<name>A0A428Z5C6_KIBAR</name>
<gene>
    <name evidence="1" type="ORF">DMH04_27020</name>
</gene>
<reference evidence="1 2" key="1">
    <citation type="submission" date="2018-05" db="EMBL/GenBank/DDBJ databases">
        <title>Evolution of GPA BGCs.</title>
        <authorList>
            <person name="Waglechner N."/>
            <person name="Wright G.D."/>
        </authorList>
    </citation>
    <scope>NUCLEOTIDE SEQUENCE [LARGE SCALE GENOMIC DNA]</scope>
    <source>
        <strain evidence="1 2">A82846</strain>
    </source>
</reference>
<evidence type="ECO:0000313" key="1">
    <source>
        <dbReference type="EMBL" id="RSM81993.1"/>
    </source>
</evidence>
<dbReference type="EMBL" id="QHKI01000024">
    <property type="protein sequence ID" value="RSM81993.1"/>
    <property type="molecule type" value="Genomic_DNA"/>
</dbReference>
<dbReference type="AlphaFoldDB" id="A0A428Z5C6"/>
<accession>A0A428Z5C6</accession>
<dbReference type="OrthoDB" id="3403621at2"/>
<protein>
    <submittedName>
        <fullName evidence="1">Uncharacterized protein</fullName>
    </submittedName>
</protein>
<proteinExistence type="predicted"/>
<dbReference type="Proteomes" id="UP000287547">
    <property type="component" value="Unassembled WGS sequence"/>
</dbReference>
<organism evidence="1 2">
    <name type="scientific">Kibdelosporangium aridum</name>
    <dbReference type="NCBI Taxonomy" id="2030"/>
    <lineage>
        <taxon>Bacteria</taxon>
        <taxon>Bacillati</taxon>
        <taxon>Actinomycetota</taxon>
        <taxon>Actinomycetes</taxon>
        <taxon>Pseudonocardiales</taxon>
        <taxon>Pseudonocardiaceae</taxon>
        <taxon>Kibdelosporangium</taxon>
    </lineage>
</organism>